<feature type="short sequence motif" description="GXGXXG" evidence="4">
    <location>
        <begin position="65"/>
        <end position="70"/>
    </location>
</feature>
<evidence type="ECO:0000256" key="3">
    <source>
        <dbReference type="ARBA" id="ARBA00023098"/>
    </source>
</evidence>
<gene>
    <name evidence="6" type="ORF">ASTO00021_LOCUS13352</name>
</gene>
<feature type="short sequence motif" description="GXSXG" evidence="4">
    <location>
        <begin position="92"/>
        <end position="96"/>
    </location>
</feature>
<dbReference type="GO" id="GO:0004622">
    <property type="term" value="F:phosphatidylcholine lysophospholipase activity"/>
    <property type="evidence" value="ECO:0007669"/>
    <property type="project" value="TreeGrafter"/>
</dbReference>
<dbReference type="SUPFAM" id="SSF52151">
    <property type="entry name" value="FabD/lysophospholipase-like"/>
    <property type="match status" value="1"/>
</dbReference>
<dbReference type="InterPro" id="IPR050301">
    <property type="entry name" value="NTE"/>
</dbReference>
<keyword evidence="2 4" id="KW-0442">Lipid degradation</keyword>
<dbReference type="EMBL" id="HBIN01017502">
    <property type="protein sequence ID" value="CAE0443258.1"/>
    <property type="molecule type" value="Transcribed_RNA"/>
</dbReference>
<dbReference type="PANTHER" id="PTHR14226">
    <property type="entry name" value="NEUROPATHY TARGET ESTERASE/SWISS CHEESE D.MELANOGASTER"/>
    <property type="match status" value="1"/>
</dbReference>
<dbReference type="PANTHER" id="PTHR14226:SF29">
    <property type="entry name" value="NEUROPATHY TARGET ESTERASE SWS"/>
    <property type="match status" value="1"/>
</dbReference>
<feature type="domain" description="PNPLA" evidence="5">
    <location>
        <begin position="61"/>
        <end position="237"/>
    </location>
</feature>
<dbReference type="GO" id="GO:0016042">
    <property type="term" value="P:lipid catabolic process"/>
    <property type="evidence" value="ECO:0007669"/>
    <property type="project" value="UniProtKB-UniRule"/>
</dbReference>
<feature type="active site" description="Nucleophile" evidence="4">
    <location>
        <position position="94"/>
    </location>
</feature>
<evidence type="ECO:0000256" key="2">
    <source>
        <dbReference type="ARBA" id="ARBA00022963"/>
    </source>
</evidence>
<organism evidence="6">
    <name type="scientific">Aplanochytrium stocchinoi</name>
    <dbReference type="NCBI Taxonomy" id="215587"/>
    <lineage>
        <taxon>Eukaryota</taxon>
        <taxon>Sar</taxon>
        <taxon>Stramenopiles</taxon>
        <taxon>Bigyra</taxon>
        <taxon>Labyrinthulomycetes</taxon>
        <taxon>Thraustochytrida</taxon>
        <taxon>Thraustochytriidae</taxon>
        <taxon>Aplanochytrium</taxon>
    </lineage>
</organism>
<protein>
    <recommendedName>
        <fullName evidence="5">PNPLA domain-containing protein</fullName>
    </recommendedName>
</protein>
<dbReference type="InterPro" id="IPR002641">
    <property type="entry name" value="PNPLA_dom"/>
</dbReference>
<evidence type="ECO:0000313" key="6">
    <source>
        <dbReference type="EMBL" id="CAE0443258.1"/>
    </source>
</evidence>
<dbReference type="Gene3D" id="3.40.1090.10">
    <property type="entry name" value="Cytosolic phospholipase A2 catalytic domain"/>
    <property type="match status" value="1"/>
</dbReference>
<proteinExistence type="predicted"/>
<evidence type="ECO:0000256" key="1">
    <source>
        <dbReference type="ARBA" id="ARBA00022801"/>
    </source>
</evidence>
<accession>A0A7S3V098</accession>
<sequence>MQLQYCFVGTRQWVLNRGPIHQHHHIRCHRNDVDQVDFDVRHYKSDFRRLARWVLGRSVGLVLGGGGARGCAHLSAIRALENQGIPIDFVAGTSIGAFMGGLYAWKTDHLYMHGIVAKFSSEMSSVWKKIRDLTFPIVSYFQGMAFNRSIVKMFEGKKIEDLWLPYFCISTDLTDSEEVAHRNGTLWRYVRASMTLVNFMPPICDVIADSDEKSTKKRVHYLADGGYCNNLPVDHMRRMIGHNGTIIAVDVQTDWTIEGDDYGDHLNGWWFFLKMINPFAETPKIPTSGDIQTQLAYISSVQQGGVGKPGRFRAGWLGDTLQNDIDLFLHPPVEEYGTLEFSKNKEIQLIGFEYAQKMVSQWISELKTHQRTKLKYILGPEASLSQEEKPSKLPRKTLYRNKNNRNSMSWSRLQSINF</sequence>
<dbReference type="InterPro" id="IPR016035">
    <property type="entry name" value="Acyl_Trfase/lysoPLipase"/>
</dbReference>
<dbReference type="Pfam" id="PF01734">
    <property type="entry name" value="Patatin"/>
    <property type="match status" value="1"/>
</dbReference>
<feature type="active site" description="Proton acceptor" evidence="4">
    <location>
        <position position="224"/>
    </location>
</feature>
<evidence type="ECO:0000256" key="4">
    <source>
        <dbReference type="PROSITE-ProRule" id="PRU01161"/>
    </source>
</evidence>
<keyword evidence="3 4" id="KW-0443">Lipid metabolism</keyword>
<reference evidence="6" key="1">
    <citation type="submission" date="2021-01" db="EMBL/GenBank/DDBJ databases">
        <authorList>
            <person name="Corre E."/>
            <person name="Pelletier E."/>
            <person name="Niang G."/>
            <person name="Scheremetjew M."/>
            <person name="Finn R."/>
            <person name="Kale V."/>
            <person name="Holt S."/>
            <person name="Cochrane G."/>
            <person name="Meng A."/>
            <person name="Brown T."/>
            <person name="Cohen L."/>
        </authorList>
    </citation>
    <scope>NUCLEOTIDE SEQUENCE</scope>
    <source>
        <strain evidence="6">GSBS06</strain>
    </source>
</reference>
<feature type="short sequence motif" description="DGA/G" evidence="4">
    <location>
        <begin position="224"/>
        <end position="226"/>
    </location>
</feature>
<evidence type="ECO:0000259" key="5">
    <source>
        <dbReference type="PROSITE" id="PS51635"/>
    </source>
</evidence>
<keyword evidence="1 4" id="KW-0378">Hydrolase</keyword>
<dbReference type="GO" id="GO:0005783">
    <property type="term" value="C:endoplasmic reticulum"/>
    <property type="evidence" value="ECO:0007669"/>
    <property type="project" value="TreeGrafter"/>
</dbReference>
<dbReference type="AlphaFoldDB" id="A0A7S3V098"/>
<name>A0A7S3V098_9STRA</name>
<dbReference type="PROSITE" id="PS51635">
    <property type="entry name" value="PNPLA"/>
    <property type="match status" value="1"/>
</dbReference>